<dbReference type="WBParaSite" id="L893_g2058.t1">
    <property type="protein sequence ID" value="L893_g2058.t1"/>
    <property type="gene ID" value="L893_g2058"/>
</dbReference>
<dbReference type="Pfam" id="PF03125">
    <property type="entry name" value="Sre"/>
    <property type="match status" value="1"/>
</dbReference>
<reference evidence="3" key="1">
    <citation type="submission" date="2016-11" db="UniProtKB">
        <authorList>
            <consortium name="WormBaseParasite"/>
        </authorList>
    </citation>
    <scope>IDENTIFICATION</scope>
</reference>
<dbReference type="GO" id="GO:0016020">
    <property type="term" value="C:membrane"/>
    <property type="evidence" value="ECO:0007669"/>
    <property type="project" value="InterPro"/>
</dbReference>
<sequence length="77" mass="8687">MILLTITRNLILIDAVTHCLPYLLYVVVQCTHLACLFGVMDAGVLIAGERLVATWIVDKYERVRNWWIAVGVCLLTV</sequence>
<evidence type="ECO:0000256" key="1">
    <source>
        <dbReference type="ARBA" id="ARBA00006803"/>
    </source>
</evidence>
<evidence type="ECO:0000313" key="3">
    <source>
        <dbReference type="WBParaSite" id="L893_g2058.t1"/>
    </source>
</evidence>
<name>A0A1I7YWW3_9BILA</name>
<dbReference type="GO" id="GO:0007606">
    <property type="term" value="P:sensory perception of chemical stimulus"/>
    <property type="evidence" value="ECO:0007669"/>
    <property type="project" value="InterPro"/>
</dbReference>
<keyword evidence="2" id="KW-1185">Reference proteome</keyword>
<evidence type="ECO:0000313" key="2">
    <source>
        <dbReference type="Proteomes" id="UP000095287"/>
    </source>
</evidence>
<accession>A0A1I7YWW3</accession>
<proteinExistence type="inferred from homology"/>
<comment type="similarity">
    <text evidence="1">Belongs to the nematode receptor-like protein sre family.</text>
</comment>
<dbReference type="AlphaFoldDB" id="A0A1I7YWW3"/>
<organism evidence="2 3">
    <name type="scientific">Steinernema glaseri</name>
    <dbReference type="NCBI Taxonomy" id="37863"/>
    <lineage>
        <taxon>Eukaryota</taxon>
        <taxon>Metazoa</taxon>
        <taxon>Ecdysozoa</taxon>
        <taxon>Nematoda</taxon>
        <taxon>Chromadorea</taxon>
        <taxon>Rhabditida</taxon>
        <taxon>Tylenchina</taxon>
        <taxon>Panagrolaimomorpha</taxon>
        <taxon>Strongyloidoidea</taxon>
        <taxon>Steinernematidae</taxon>
        <taxon>Steinernema</taxon>
    </lineage>
</organism>
<dbReference type="InterPro" id="IPR004151">
    <property type="entry name" value="7TM_GPCR_serpentine_rcpt_Sre"/>
</dbReference>
<dbReference type="Proteomes" id="UP000095287">
    <property type="component" value="Unplaced"/>
</dbReference>
<protein>
    <submittedName>
        <fullName evidence="3">7TM_GPCR_Srx domain-containing protein</fullName>
    </submittedName>
</protein>